<evidence type="ECO:0000256" key="5">
    <source>
        <dbReference type="ARBA" id="ARBA00023242"/>
    </source>
</evidence>
<evidence type="ECO:0000256" key="6">
    <source>
        <dbReference type="SAM" id="MobiDB-lite"/>
    </source>
</evidence>
<feature type="region of interest" description="Disordered" evidence="6">
    <location>
        <begin position="323"/>
        <end position="370"/>
    </location>
</feature>
<dbReference type="FunFam" id="1.10.10.60:FF:000002">
    <property type="entry name" value="Myb family transcription factor"/>
    <property type="match status" value="1"/>
</dbReference>
<keyword evidence="2" id="KW-0805">Transcription regulation</keyword>
<dbReference type="InterPro" id="IPR058673">
    <property type="entry name" value="HHO5-like_N"/>
</dbReference>
<proteinExistence type="predicted"/>
<comment type="caution">
    <text evidence="8">The sequence shown here is derived from an EMBL/GenBank/DDBJ whole genome shotgun (WGS) entry which is preliminary data.</text>
</comment>
<evidence type="ECO:0000256" key="1">
    <source>
        <dbReference type="ARBA" id="ARBA00004123"/>
    </source>
</evidence>
<dbReference type="Pfam" id="PF00249">
    <property type="entry name" value="Myb_DNA-binding"/>
    <property type="match status" value="1"/>
</dbReference>
<feature type="compositionally biased region" description="Polar residues" evidence="6">
    <location>
        <begin position="326"/>
        <end position="342"/>
    </location>
</feature>
<dbReference type="InterPro" id="IPR006447">
    <property type="entry name" value="Myb_dom_plants"/>
</dbReference>
<dbReference type="InterPro" id="IPR017930">
    <property type="entry name" value="Myb_dom"/>
</dbReference>
<dbReference type="InterPro" id="IPR009057">
    <property type="entry name" value="Homeodomain-like_sf"/>
</dbReference>
<feature type="compositionally biased region" description="Basic and acidic residues" evidence="6">
    <location>
        <begin position="197"/>
        <end position="206"/>
    </location>
</feature>
<accession>A0ABD3DSC7</accession>
<feature type="compositionally biased region" description="Basic and acidic residues" evidence="6">
    <location>
        <begin position="149"/>
        <end position="158"/>
    </location>
</feature>
<dbReference type="GO" id="GO:0005634">
    <property type="term" value="C:nucleus"/>
    <property type="evidence" value="ECO:0007669"/>
    <property type="project" value="UniProtKB-SubCell"/>
</dbReference>
<dbReference type="AlphaFoldDB" id="A0ABD3DSC7"/>
<dbReference type="Gene3D" id="1.10.10.60">
    <property type="entry name" value="Homeodomain-like"/>
    <property type="match status" value="1"/>
</dbReference>
<evidence type="ECO:0000256" key="2">
    <source>
        <dbReference type="ARBA" id="ARBA00023015"/>
    </source>
</evidence>
<dbReference type="Pfam" id="PF26575">
    <property type="entry name" value="HHO5_N"/>
    <property type="match status" value="1"/>
</dbReference>
<dbReference type="PANTHER" id="PTHR31003">
    <property type="entry name" value="MYB FAMILY TRANSCRIPTION FACTOR"/>
    <property type="match status" value="1"/>
</dbReference>
<evidence type="ECO:0000313" key="9">
    <source>
        <dbReference type="Proteomes" id="UP001632038"/>
    </source>
</evidence>
<dbReference type="GO" id="GO:0006355">
    <property type="term" value="P:regulation of DNA-templated transcription"/>
    <property type="evidence" value="ECO:0007669"/>
    <property type="project" value="UniProtKB-ARBA"/>
</dbReference>
<dbReference type="PROSITE" id="PS51294">
    <property type="entry name" value="HTH_MYB"/>
    <property type="match status" value="1"/>
</dbReference>
<keyword evidence="3" id="KW-0238">DNA-binding</keyword>
<dbReference type="NCBIfam" id="TIGR01557">
    <property type="entry name" value="myb_SHAQKYF"/>
    <property type="match status" value="1"/>
</dbReference>
<organism evidence="8 9">
    <name type="scientific">Castilleja foliolosa</name>
    <dbReference type="NCBI Taxonomy" id="1961234"/>
    <lineage>
        <taxon>Eukaryota</taxon>
        <taxon>Viridiplantae</taxon>
        <taxon>Streptophyta</taxon>
        <taxon>Embryophyta</taxon>
        <taxon>Tracheophyta</taxon>
        <taxon>Spermatophyta</taxon>
        <taxon>Magnoliopsida</taxon>
        <taxon>eudicotyledons</taxon>
        <taxon>Gunneridae</taxon>
        <taxon>Pentapetalae</taxon>
        <taxon>asterids</taxon>
        <taxon>lamiids</taxon>
        <taxon>Lamiales</taxon>
        <taxon>Orobanchaceae</taxon>
        <taxon>Pedicularideae</taxon>
        <taxon>Castillejinae</taxon>
        <taxon>Castilleja</taxon>
    </lineage>
</organism>
<dbReference type="Proteomes" id="UP001632038">
    <property type="component" value="Unassembled WGS sequence"/>
</dbReference>
<feature type="domain" description="HTH myb-type" evidence="7">
    <location>
        <begin position="205"/>
        <end position="265"/>
    </location>
</feature>
<sequence length="370" mass="41297">MEIETHNNHNVFSEKIQRCQDYMQALEQERRKILVFQRELPLCLHLVTQAIESCEQQLSGTIAKTECDLQNRQLSECSEQTSSDAPVLEEFIPILKRSSSNSDCEEEQESREGQNGNNNNNDKNIKKSDWLRSVQLWNKSPDPPSNQDDSPKKVEMKKSGCGGAFHPFKKVENVAPPVENPVPPVSTTSTAETGGGNKKEEKDGQSRKARRCWSSELHKKFLQALQQLGGSHIATPKQIRELMKVNGLTNDEVKSHLQKYRLHTRRASPSKQHTTNAQAPQFVVVTGGLWMPPEYTSAMATTTTKSGDAASNGIYAPIASLPTPYRETSASPKKSQPKTSDFSGRDSWDEHRVRLSSSATSSTTHTTSVY</sequence>
<keyword evidence="5" id="KW-0539">Nucleus</keyword>
<comment type="subcellular location">
    <subcellularLocation>
        <location evidence="1">Nucleus</location>
    </subcellularLocation>
</comment>
<reference evidence="9" key="1">
    <citation type="journal article" date="2024" name="IScience">
        <title>Strigolactones Initiate the Formation of Haustorium-like Structures in Castilleja.</title>
        <authorList>
            <person name="Buerger M."/>
            <person name="Peterson D."/>
            <person name="Chory J."/>
        </authorList>
    </citation>
    <scope>NUCLEOTIDE SEQUENCE [LARGE SCALE GENOMIC DNA]</scope>
</reference>
<keyword evidence="4" id="KW-0804">Transcription</keyword>
<dbReference type="PANTHER" id="PTHR31003:SF16">
    <property type="entry name" value="TRANSCRIPTION FACTOR HHO2"/>
    <property type="match status" value="1"/>
</dbReference>
<dbReference type="InterPro" id="IPR001005">
    <property type="entry name" value="SANT/Myb"/>
</dbReference>
<dbReference type="InterPro" id="IPR044787">
    <property type="entry name" value="HHO5-like"/>
</dbReference>
<feature type="region of interest" description="Disordered" evidence="6">
    <location>
        <begin position="98"/>
        <end position="210"/>
    </location>
</feature>
<evidence type="ECO:0000313" key="8">
    <source>
        <dbReference type="EMBL" id="KAL3644641.1"/>
    </source>
</evidence>
<evidence type="ECO:0000259" key="7">
    <source>
        <dbReference type="PROSITE" id="PS51294"/>
    </source>
</evidence>
<evidence type="ECO:0000256" key="3">
    <source>
        <dbReference type="ARBA" id="ARBA00023125"/>
    </source>
</evidence>
<name>A0ABD3DSC7_9LAMI</name>
<feature type="compositionally biased region" description="Low complexity" evidence="6">
    <location>
        <begin position="356"/>
        <end position="370"/>
    </location>
</feature>
<protein>
    <submittedName>
        <fullName evidence="8">Transcription factor</fullName>
    </submittedName>
</protein>
<keyword evidence="9" id="KW-1185">Reference proteome</keyword>
<gene>
    <name evidence="8" type="primary">NIGT1_2</name>
    <name evidence="8" type="ORF">CASFOL_009821</name>
</gene>
<feature type="compositionally biased region" description="Low complexity" evidence="6">
    <location>
        <begin position="113"/>
        <end position="122"/>
    </location>
</feature>
<dbReference type="GO" id="GO:0003677">
    <property type="term" value="F:DNA binding"/>
    <property type="evidence" value="ECO:0007669"/>
    <property type="project" value="UniProtKB-KW"/>
</dbReference>
<evidence type="ECO:0000256" key="4">
    <source>
        <dbReference type="ARBA" id="ARBA00023163"/>
    </source>
</evidence>
<dbReference type="SUPFAM" id="SSF46689">
    <property type="entry name" value="Homeodomain-like"/>
    <property type="match status" value="1"/>
</dbReference>
<feature type="compositionally biased region" description="Basic and acidic residues" evidence="6">
    <location>
        <begin position="343"/>
        <end position="353"/>
    </location>
</feature>
<dbReference type="EMBL" id="JAVIJP010000013">
    <property type="protein sequence ID" value="KAL3644641.1"/>
    <property type="molecule type" value="Genomic_DNA"/>
</dbReference>